<protein>
    <recommendedName>
        <fullName evidence="5">Glycosyltransferase</fullName>
        <ecNumber evidence="5">2.4.1.-</ecNumber>
    </recommendedName>
</protein>
<dbReference type="SUPFAM" id="SSF53756">
    <property type="entry name" value="UDP-Glycosyltransferase/glycogen phosphorylase"/>
    <property type="match status" value="1"/>
</dbReference>
<evidence type="ECO:0000259" key="6">
    <source>
        <dbReference type="Pfam" id="PF26168"/>
    </source>
</evidence>
<dbReference type="GO" id="GO:0016758">
    <property type="term" value="F:hexosyltransferase activity"/>
    <property type="evidence" value="ECO:0007669"/>
    <property type="project" value="UniProtKB-ARBA"/>
</dbReference>
<evidence type="ECO:0000256" key="1">
    <source>
        <dbReference type="ARBA" id="ARBA00009995"/>
    </source>
</evidence>
<keyword evidence="8" id="KW-1185">Reference proteome</keyword>
<dbReference type="AlphaFoldDB" id="A0ABD3SMR1"/>
<gene>
    <name evidence="7" type="ORF">ACJIZ3_021908</name>
</gene>
<dbReference type="Proteomes" id="UP001634393">
    <property type="component" value="Unassembled WGS sequence"/>
</dbReference>
<sequence length="475" mass="54181">MANTQLKPHAILFPLPYQGHINPFVNLAIKLASKGFTITFVHFEFVHRMLSESQHTNTNNEIDFFSEARNSGLDIRYTTIDDGFPLEFNRLNNFDEFWTSLLQDFPARVDEFIGKILQSEQSMVSFLIADTFFSWSPKIAKKYNIVNVSFFTQPALVYSIGYHLDILRENGHYPLKENVVEEINYIPGVKSINTKELMHYLKEGEVETLKHIVSKRAFQEGKNADFVLDNTVQELESETLDYLNKKQPIYAIGPISNFLTKIIVTKSFWSESDCTKWLESKPLNSVLYVSFGSLAQTNKHVIQEIAHGLLLSQVNFIWVVRENIVKSNGINILPDGFKDEIGDKGLIIPWCDQTLVLSNPAVGGFLTHCGWNSTIESILCSTPMICYPIEFDQPTNKKLVVEDWKIGTNLHDGDLIHRDEVAEKIRNLMTGTGSLGFKQEIEKLKNVLHKAIEKDGSSEKNFDKFVEDLKAKIYA</sequence>
<evidence type="ECO:0000256" key="3">
    <source>
        <dbReference type="ARBA" id="ARBA00022679"/>
    </source>
</evidence>
<evidence type="ECO:0000256" key="5">
    <source>
        <dbReference type="RuleBase" id="RU362057"/>
    </source>
</evidence>
<evidence type="ECO:0000313" key="7">
    <source>
        <dbReference type="EMBL" id="KAL3825879.1"/>
    </source>
</evidence>
<dbReference type="InterPro" id="IPR002213">
    <property type="entry name" value="UDP_glucos_trans"/>
</dbReference>
<evidence type="ECO:0000256" key="2">
    <source>
        <dbReference type="ARBA" id="ARBA00022676"/>
    </source>
</evidence>
<dbReference type="InterPro" id="IPR035595">
    <property type="entry name" value="UDP_glycos_trans_CS"/>
</dbReference>
<dbReference type="Gene3D" id="3.40.50.2000">
    <property type="entry name" value="Glycogen Phosphorylase B"/>
    <property type="match status" value="2"/>
</dbReference>
<comment type="caution">
    <text evidence="7">The sequence shown here is derived from an EMBL/GenBank/DDBJ whole genome shotgun (WGS) entry which is preliminary data.</text>
</comment>
<dbReference type="Pfam" id="PF00201">
    <property type="entry name" value="UDPGT"/>
    <property type="match status" value="1"/>
</dbReference>
<evidence type="ECO:0000313" key="8">
    <source>
        <dbReference type="Proteomes" id="UP001634393"/>
    </source>
</evidence>
<dbReference type="FunFam" id="3.40.50.2000:FF:000078">
    <property type="entry name" value="Glycosyltransferase"/>
    <property type="match status" value="1"/>
</dbReference>
<dbReference type="EC" id="2.4.1.-" evidence="5"/>
<keyword evidence="2 4" id="KW-0328">Glycosyltransferase</keyword>
<reference evidence="7 8" key="1">
    <citation type="submission" date="2024-12" db="EMBL/GenBank/DDBJ databases">
        <title>The unique morphological basis and parallel evolutionary history of personate flowers in Penstemon.</title>
        <authorList>
            <person name="Depatie T.H."/>
            <person name="Wessinger C.A."/>
        </authorList>
    </citation>
    <scope>NUCLEOTIDE SEQUENCE [LARGE SCALE GENOMIC DNA]</scope>
    <source>
        <strain evidence="7">WTNN_2</strain>
        <tissue evidence="7">Leaf</tissue>
    </source>
</reference>
<organism evidence="7 8">
    <name type="scientific">Penstemon smallii</name>
    <dbReference type="NCBI Taxonomy" id="265156"/>
    <lineage>
        <taxon>Eukaryota</taxon>
        <taxon>Viridiplantae</taxon>
        <taxon>Streptophyta</taxon>
        <taxon>Embryophyta</taxon>
        <taxon>Tracheophyta</taxon>
        <taxon>Spermatophyta</taxon>
        <taxon>Magnoliopsida</taxon>
        <taxon>eudicotyledons</taxon>
        <taxon>Gunneridae</taxon>
        <taxon>Pentapetalae</taxon>
        <taxon>asterids</taxon>
        <taxon>lamiids</taxon>
        <taxon>Lamiales</taxon>
        <taxon>Plantaginaceae</taxon>
        <taxon>Cheloneae</taxon>
        <taxon>Penstemon</taxon>
    </lineage>
</organism>
<feature type="domain" description="Glycosyltransferase N-terminal" evidence="6">
    <location>
        <begin position="11"/>
        <end position="255"/>
    </location>
</feature>
<accession>A0ABD3SMR1</accession>
<comment type="similarity">
    <text evidence="1 4">Belongs to the UDP-glycosyltransferase family.</text>
</comment>
<dbReference type="CDD" id="cd03784">
    <property type="entry name" value="GT1_Gtf-like"/>
    <property type="match status" value="1"/>
</dbReference>
<evidence type="ECO:0000256" key="4">
    <source>
        <dbReference type="RuleBase" id="RU003718"/>
    </source>
</evidence>
<dbReference type="PANTHER" id="PTHR11926:SF774">
    <property type="entry name" value="UDP-GLYCOSYLTRANSFERASE 85A1-RELATED"/>
    <property type="match status" value="1"/>
</dbReference>
<proteinExistence type="inferred from homology"/>
<keyword evidence="3 4" id="KW-0808">Transferase</keyword>
<dbReference type="Pfam" id="PF26168">
    <property type="entry name" value="Glyco_transf_N"/>
    <property type="match status" value="1"/>
</dbReference>
<dbReference type="EMBL" id="JBJXBP010000006">
    <property type="protein sequence ID" value="KAL3825879.1"/>
    <property type="molecule type" value="Genomic_DNA"/>
</dbReference>
<dbReference type="PANTHER" id="PTHR11926">
    <property type="entry name" value="GLUCOSYL/GLUCURONOSYL TRANSFERASES"/>
    <property type="match status" value="1"/>
</dbReference>
<dbReference type="InterPro" id="IPR058980">
    <property type="entry name" value="Glyco_transf_N"/>
</dbReference>
<name>A0ABD3SMR1_9LAMI</name>
<dbReference type="PROSITE" id="PS00375">
    <property type="entry name" value="UDPGT"/>
    <property type="match status" value="1"/>
</dbReference>